<keyword evidence="8" id="KW-1185">Reference proteome</keyword>
<sequence>MAKVPPVPGRPQATVGRLEEEELAFVASHRRPKQPNRARVTVFTATAAAAVAISTQSAHAAPDKDDVKRQVDSLYEDAERATEKYNGAKERQDKLEEDVEELQDKAARGQQELNDLRDGLGSLANAQYRSGSIDPSVQLFLSADPDTYLDKASTMDRVSGKQAESLERIADKQRSLAQQRQEAGEKLKDLAETRKELGAQKKKVQDKLGKARSLLNQLTAAEQAALAEEEQRASRESEERVDLGDLPPGSSHGAAALSAAQSKLGAPYVYGATGPSSFDCSGLTGWAFSQAGVSLPRISQDQANVGTRISSASALQPGDLVFFYSDLHHVGIYAGNGQIIHAPKPGAVVRYESVGNMPFMWGARV</sequence>
<feature type="compositionally biased region" description="Basic and acidic residues" evidence="5">
    <location>
        <begin position="229"/>
        <end position="243"/>
    </location>
</feature>
<dbReference type="EMBL" id="BAAAPF010000080">
    <property type="protein sequence ID" value="GAA2124327.1"/>
    <property type="molecule type" value="Genomic_DNA"/>
</dbReference>
<dbReference type="SUPFAM" id="SSF54001">
    <property type="entry name" value="Cysteine proteinases"/>
    <property type="match status" value="1"/>
</dbReference>
<reference evidence="8" key="1">
    <citation type="journal article" date="2019" name="Int. J. Syst. Evol. Microbiol.">
        <title>The Global Catalogue of Microorganisms (GCM) 10K type strain sequencing project: providing services to taxonomists for standard genome sequencing and annotation.</title>
        <authorList>
            <consortium name="The Broad Institute Genomics Platform"/>
            <consortium name="The Broad Institute Genome Sequencing Center for Infectious Disease"/>
            <person name="Wu L."/>
            <person name="Ma J."/>
        </authorList>
    </citation>
    <scope>NUCLEOTIDE SEQUENCE [LARGE SCALE GENOMIC DNA]</scope>
    <source>
        <strain evidence="8">JCM 15481</strain>
    </source>
</reference>
<keyword evidence="3" id="KW-0378">Hydrolase</keyword>
<evidence type="ECO:0000313" key="8">
    <source>
        <dbReference type="Proteomes" id="UP001500443"/>
    </source>
</evidence>
<name>A0ABP5JY50_9ACTN</name>
<comment type="similarity">
    <text evidence="1">Belongs to the peptidase C40 family.</text>
</comment>
<dbReference type="PANTHER" id="PTHR47359:SF3">
    <property type="entry name" value="NLP_P60 DOMAIN-CONTAINING PROTEIN-RELATED"/>
    <property type="match status" value="1"/>
</dbReference>
<evidence type="ECO:0000313" key="7">
    <source>
        <dbReference type="EMBL" id="GAA2124327.1"/>
    </source>
</evidence>
<evidence type="ECO:0000256" key="5">
    <source>
        <dbReference type="SAM" id="MobiDB-lite"/>
    </source>
</evidence>
<dbReference type="InterPro" id="IPR000064">
    <property type="entry name" value="NLP_P60_dom"/>
</dbReference>
<comment type="caution">
    <text evidence="7">The sequence shown here is derived from an EMBL/GenBank/DDBJ whole genome shotgun (WGS) entry which is preliminary data.</text>
</comment>
<dbReference type="PANTHER" id="PTHR47359">
    <property type="entry name" value="PEPTIDOGLYCAN DL-ENDOPEPTIDASE CWLO"/>
    <property type="match status" value="1"/>
</dbReference>
<evidence type="ECO:0000256" key="2">
    <source>
        <dbReference type="ARBA" id="ARBA00022670"/>
    </source>
</evidence>
<feature type="domain" description="NlpC/P60" evidence="6">
    <location>
        <begin position="250"/>
        <end position="365"/>
    </location>
</feature>
<feature type="compositionally biased region" description="Basic and acidic residues" evidence="5">
    <location>
        <begin position="61"/>
        <end position="73"/>
    </location>
</feature>
<keyword evidence="2" id="KW-0645">Protease</keyword>
<evidence type="ECO:0000259" key="6">
    <source>
        <dbReference type="PROSITE" id="PS51935"/>
    </source>
</evidence>
<feature type="region of interest" description="Disordered" evidence="5">
    <location>
        <begin position="227"/>
        <end position="257"/>
    </location>
</feature>
<gene>
    <name evidence="7" type="ORF">GCM10009802_29160</name>
</gene>
<proteinExistence type="inferred from homology"/>
<dbReference type="Gene3D" id="6.10.250.3150">
    <property type="match status" value="1"/>
</dbReference>
<feature type="compositionally biased region" description="Basic and acidic residues" evidence="5">
    <location>
        <begin position="78"/>
        <end position="94"/>
    </location>
</feature>
<organism evidence="7 8">
    <name type="scientific">Streptomyces synnematoformans</name>
    <dbReference type="NCBI Taxonomy" id="415721"/>
    <lineage>
        <taxon>Bacteria</taxon>
        <taxon>Bacillati</taxon>
        <taxon>Actinomycetota</taxon>
        <taxon>Actinomycetes</taxon>
        <taxon>Kitasatosporales</taxon>
        <taxon>Streptomycetaceae</taxon>
        <taxon>Streptomyces</taxon>
    </lineage>
</organism>
<evidence type="ECO:0000256" key="4">
    <source>
        <dbReference type="ARBA" id="ARBA00022807"/>
    </source>
</evidence>
<dbReference type="InterPro" id="IPR051794">
    <property type="entry name" value="PG_Endopeptidase_C40"/>
</dbReference>
<accession>A0ABP5JY50</accession>
<dbReference type="Pfam" id="PF00877">
    <property type="entry name" value="NLPC_P60"/>
    <property type="match status" value="1"/>
</dbReference>
<protein>
    <submittedName>
        <fullName evidence="7">C40 family peptidase</fullName>
    </submittedName>
</protein>
<dbReference type="PROSITE" id="PS51935">
    <property type="entry name" value="NLPC_P60"/>
    <property type="match status" value="1"/>
</dbReference>
<dbReference type="Proteomes" id="UP001500443">
    <property type="component" value="Unassembled WGS sequence"/>
</dbReference>
<evidence type="ECO:0000256" key="1">
    <source>
        <dbReference type="ARBA" id="ARBA00007074"/>
    </source>
</evidence>
<dbReference type="Gene3D" id="3.90.1720.10">
    <property type="entry name" value="endopeptidase domain like (from Nostoc punctiforme)"/>
    <property type="match status" value="1"/>
</dbReference>
<feature type="region of interest" description="Disordered" evidence="5">
    <location>
        <begin position="54"/>
        <end position="73"/>
    </location>
</feature>
<feature type="region of interest" description="Disordered" evidence="5">
    <location>
        <begin position="78"/>
        <end position="102"/>
    </location>
</feature>
<keyword evidence="4" id="KW-0788">Thiol protease</keyword>
<evidence type="ECO:0000256" key="3">
    <source>
        <dbReference type="ARBA" id="ARBA00022801"/>
    </source>
</evidence>
<dbReference type="InterPro" id="IPR038765">
    <property type="entry name" value="Papain-like_cys_pep_sf"/>
</dbReference>